<comment type="similarity">
    <text evidence="1">Belongs to the UPF0065 (bug) family.</text>
</comment>
<accession>A0ABS1EAQ5</accession>
<keyword evidence="2" id="KW-0732">Signal</keyword>
<evidence type="ECO:0000313" key="3">
    <source>
        <dbReference type="EMBL" id="MBK1780977.1"/>
    </source>
</evidence>
<feature type="signal peptide" evidence="2">
    <location>
        <begin position="1"/>
        <end position="22"/>
    </location>
</feature>
<dbReference type="InterPro" id="IPR042100">
    <property type="entry name" value="Bug_dom1"/>
</dbReference>
<gene>
    <name evidence="3" type="ORF">JHL22_07090</name>
</gene>
<dbReference type="SUPFAM" id="SSF53850">
    <property type="entry name" value="Periplasmic binding protein-like II"/>
    <property type="match status" value="1"/>
</dbReference>
<sequence length="321" mass="34062">MFKTINKVFVVGMLGVAGVAHAAWPEQPVRWVVPYPAGGGTDVIARTVAIELEKELGQTLVIENKPGGGTSIGATTVANSDPNGYVLGTADSGTLAYNPSLYKKLTYDPAKFTYIGGLARFPLVLAVPADSPYQTLAELIEAAKKEPGKLSASSAGAGSPHHLALERFKQTTGTDILHVPYRGAAPALQDLIGKRVDLMFADLGSGLSNIQAGKVRVLAVAVPERLSAVLPDAPTMNEAGVDDFVAYAWQGLVGPENLPEEVVSKVSNDLQKVLANEELKQKIHGMGIEVMPMNAEEFKAYSDKERADWAKVIEAGNITLD</sequence>
<organism evidence="3 4">
    <name type="scientific">Advenella mandrilli</name>
    <dbReference type="NCBI Taxonomy" id="2800330"/>
    <lineage>
        <taxon>Bacteria</taxon>
        <taxon>Pseudomonadati</taxon>
        <taxon>Pseudomonadota</taxon>
        <taxon>Betaproteobacteria</taxon>
        <taxon>Burkholderiales</taxon>
        <taxon>Alcaligenaceae</taxon>
    </lineage>
</organism>
<comment type="caution">
    <text evidence="3">The sequence shown here is derived from an EMBL/GenBank/DDBJ whole genome shotgun (WGS) entry which is preliminary data.</text>
</comment>
<proteinExistence type="inferred from homology"/>
<evidence type="ECO:0000256" key="1">
    <source>
        <dbReference type="ARBA" id="ARBA00006987"/>
    </source>
</evidence>
<dbReference type="Proteomes" id="UP000635316">
    <property type="component" value="Unassembled WGS sequence"/>
</dbReference>
<feature type="chain" id="PRO_5047014429" evidence="2">
    <location>
        <begin position="23"/>
        <end position="321"/>
    </location>
</feature>
<dbReference type="CDD" id="cd07012">
    <property type="entry name" value="PBP2_Bug_TTT"/>
    <property type="match status" value="1"/>
</dbReference>
<dbReference type="Gene3D" id="3.40.190.150">
    <property type="entry name" value="Bordetella uptake gene, domain 1"/>
    <property type="match status" value="1"/>
</dbReference>
<dbReference type="RefSeq" id="WP_200235408.1">
    <property type="nucleotide sequence ID" value="NZ_JAENGP010000007.1"/>
</dbReference>
<dbReference type="InterPro" id="IPR005064">
    <property type="entry name" value="BUG"/>
</dbReference>
<keyword evidence="4" id="KW-1185">Reference proteome</keyword>
<dbReference type="PANTHER" id="PTHR42928:SF5">
    <property type="entry name" value="BLR1237 PROTEIN"/>
    <property type="match status" value="1"/>
</dbReference>
<dbReference type="Pfam" id="PF03401">
    <property type="entry name" value="TctC"/>
    <property type="match status" value="1"/>
</dbReference>
<evidence type="ECO:0000256" key="2">
    <source>
        <dbReference type="SAM" id="SignalP"/>
    </source>
</evidence>
<reference evidence="3 4" key="1">
    <citation type="submission" date="2020-12" db="EMBL/GenBank/DDBJ databases">
        <authorList>
            <person name="Lu T."/>
            <person name="Wang Q."/>
            <person name="Han X."/>
        </authorList>
    </citation>
    <scope>NUCLEOTIDE SEQUENCE [LARGE SCALE GENOMIC DNA]</scope>
    <source>
        <strain evidence="3 4">WQ 585</strain>
    </source>
</reference>
<name>A0ABS1EAQ5_9BURK</name>
<dbReference type="PIRSF" id="PIRSF017082">
    <property type="entry name" value="YflP"/>
    <property type="match status" value="1"/>
</dbReference>
<dbReference type="PANTHER" id="PTHR42928">
    <property type="entry name" value="TRICARBOXYLATE-BINDING PROTEIN"/>
    <property type="match status" value="1"/>
</dbReference>
<evidence type="ECO:0000313" key="4">
    <source>
        <dbReference type="Proteomes" id="UP000635316"/>
    </source>
</evidence>
<dbReference type="Gene3D" id="3.40.190.10">
    <property type="entry name" value="Periplasmic binding protein-like II"/>
    <property type="match status" value="1"/>
</dbReference>
<protein>
    <submittedName>
        <fullName evidence="3">Tripartite tricarboxylate transporter substrate binding protein</fullName>
    </submittedName>
</protein>
<dbReference type="EMBL" id="JAENGP010000007">
    <property type="protein sequence ID" value="MBK1780977.1"/>
    <property type="molecule type" value="Genomic_DNA"/>
</dbReference>